<name>A0ABW8EY74_9BURK</name>
<dbReference type="Proteomes" id="UP001617427">
    <property type="component" value="Unassembled WGS sequence"/>
</dbReference>
<proteinExistence type="predicted"/>
<sequence length="90" mass="10450">MNMELTGEELRWMYSVFKGEFHIVPRRIVKSVISKGLGIPNLGGAFNLTRAGREVFRRTPQEGLQDYKAEDEEMHIIRSKARSRSNWRLG</sequence>
<evidence type="ECO:0000313" key="2">
    <source>
        <dbReference type="Proteomes" id="UP001617427"/>
    </source>
</evidence>
<dbReference type="EMBL" id="JBIUZV010000002">
    <property type="protein sequence ID" value="MFJ3045107.1"/>
    <property type="molecule type" value="Genomic_DNA"/>
</dbReference>
<evidence type="ECO:0000313" key="1">
    <source>
        <dbReference type="EMBL" id="MFJ3045107.1"/>
    </source>
</evidence>
<reference evidence="1 2" key="1">
    <citation type="submission" date="2024-10" db="EMBL/GenBank/DDBJ databases">
        <title>The Natural Products Discovery Center: Release of the First 8490 Sequenced Strains for Exploring Actinobacteria Biosynthetic Diversity.</title>
        <authorList>
            <person name="Kalkreuter E."/>
            <person name="Kautsar S.A."/>
            <person name="Yang D."/>
            <person name="Bader C.D."/>
            <person name="Teijaro C.N."/>
            <person name="Fluegel L."/>
            <person name="Davis C.M."/>
            <person name="Simpson J.R."/>
            <person name="Lauterbach L."/>
            <person name="Steele A.D."/>
            <person name="Gui C."/>
            <person name="Meng S."/>
            <person name="Li G."/>
            <person name="Viehrig K."/>
            <person name="Ye F."/>
            <person name="Su P."/>
            <person name="Kiefer A.F."/>
            <person name="Nichols A."/>
            <person name="Cepeda A.J."/>
            <person name="Yan W."/>
            <person name="Fan B."/>
            <person name="Jiang Y."/>
            <person name="Adhikari A."/>
            <person name="Zheng C.-J."/>
            <person name="Schuster L."/>
            <person name="Cowan T.M."/>
            <person name="Smanski M.J."/>
            <person name="Chevrette M.G."/>
            <person name="De Carvalho L.P.S."/>
            <person name="Shen B."/>
        </authorList>
    </citation>
    <scope>NUCLEOTIDE SEQUENCE [LARGE SCALE GENOMIC DNA]</scope>
    <source>
        <strain evidence="1 2">NPDC087045</strain>
    </source>
</reference>
<organism evidence="1 2">
    <name type="scientific">Herbaspirillum chlorophenolicum</name>
    <dbReference type="NCBI Taxonomy" id="211589"/>
    <lineage>
        <taxon>Bacteria</taxon>
        <taxon>Pseudomonadati</taxon>
        <taxon>Pseudomonadota</taxon>
        <taxon>Betaproteobacteria</taxon>
        <taxon>Burkholderiales</taxon>
        <taxon>Oxalobacteraceae</taxon>
        <taxon>Herbaspirillum</taxon>
    </lineage>
</organism>
<accession>A0ABW8EY74</accession>
<protein>
    <submittedName>
        <fullName evidence="1">Uncharacterized protein</fullName>
    </submittedName>
</protein>
<gene>
    <name evidence="1" type="ORF">ACIPEN_04655</name>
</gene>
<dbReference type="RefSeq" id="WP_050466445.1">
    <property type="nucleotide sequence ID" value="NZ_JBIUZV010000002.1"/>
</dbReference>
<comment type="caution">
    <text evidence="1">The sequence shown here is derived from an EMBL/GenBank/DDBJ whole genome shotgun (WGS) entry which is preliminary data.</text>
</comment>
<keyword evidence="2" id="KW-1185">Reference proteome</keyword>